<keyword evidence="3" id="KW-1185">Reference proteome</keyword>
<dbReference type="PANTHER" id="PTHR22802">
    <property type="entry name" value="C-TYPE LECTIN SUPERFAMILY MEMBER"/>
    <property type="match status" value="1"/>
</dbReference>
<evidence type="ECO:0000259" key="1">
    <source>
        <dbReference type="PROSITE" id="PS50041"/>
    </source>
</evidence>
<comment type="caution">
    <text evidence="2">The sequence shown here is derived from an EMBL/GenBank/DDBJ whole genome shotgun (WGS) entry which is preliminary data.</text>
</comment>
<dbReference type="SUPFAM" id="SSF56436">
    <property type="entry name" value="C-type lectin-like"/>
    <property type="match status" value="1"/>
</dbReference>
<gene>
    <name evidence="2" type="ORF">CLODIP_2_CD14220</name>
</gene>
<evidence type="ECO:0000313" key="2">
    <source>
        <dbReference type="EMBL" id="CAB3388412.1"/>
    </source>
</evidence>
<accession>A0A8S1E5Y8</accession>
<protein>
    <recommendedName>
        <fullName evidence="1">C-type lectin domain-containing protein</fullName>
    </recommendedName>
</protein>
<dbReference type="OrthoDB" id="7357196at2759"/>
<proteinExistence type="predicted"/>
<dbReference type="Gene3D" id="3.10.100.10">
    <property type="entry name" value="Mannose-Binding Protein A, subunit A"/>
    <property type="match status" value="1"/>
</dbReference>
<reference evidence="2 3" key="1">
    <citation type="submission" date="2020-04" db="EMBL/GenBank/DDBJ databases">
        <authorList>
            <person name="Alioto T."/>
            <person name="Alioto T."/>
            <person name="Gomez Garrido J."/>
        </authorList>
    </citation>
    <scope>NUCLEOTIDE SEQUENCE [LARGE SCALE GENOMIC DNA]</scope>
</reference>
<dbReference type="InterPro" id="IPR016187">
    <property type="entry name" value="CTDL_fold"/>
</dbReference>
<dbReference type="SMART" id="SM00034">
    <property type="entry name" value="CLECT"/>
    <property type="match status" value="1"/>
</dbReference>
<feature type="domain" description="C-type lectin" evidence="1">
    <location>
        <begin position="138"/>
        <end position="255"/>
    </location>
</feature>
<dbReference type="PANTHER" id="PTHR22802:SF458">
    <property type="entry name" value="C-TYPE LECTIN DOMAIN-CONTAINING PROTEIN"/>
    <property type="match status" value="1"/>
</dbReference>
<dbReference type="PROSITE" id="PS50041">
    <property type="entry name" value="C_TYPE_LECTIN_2"/>
    <property type="match status" value="1"/>
</dbReference>
<dbReference type="InterPro" id="IPR051004">
    <property type="entry name" value="DC-SIGN_domain-containing"/>
</dbReference>
<organism evidence="2 3">
    <name type="scientific">Cloeon dipterum</name>
    <dbReference type="NCBI Taxonomy" id="197152"/>
    <lineage>
        <taxon>Eukaryota</taxon>
        <taxon>Metazoa</taxon>
        <taxon>Ecdysozoa</taxon>
        <taxon>Arthropoda</taxon>
        <taxon>Hexapoda</taxon>
        <taxon>Insecta</taxon>
        <taxon>Pterygota</taxon>
        <taxon>Palaeoptera</taxon>
        <taxon>Ephemeroptera</taxon>
        <taxon>Pisciforma</taxon>
        <taxon>Baetidae</taxon>
        <taxon>Cloeon</taxon>
    </lineage>
</organism>
<sequence length="281" mass="32602">MFILLLGTANATNDTDDATSFEQDVRNQLNEILWKVDELRKKANDNQNDASDKFDSMMSALRTLKRDINDTWIEARKTKEVVQNMDKVAKQKSSCEAINNGLPLTTVSNRIKYYIPALLMKHRVIKGDLPEMLRKINFRKRCTDLFFILQLTWYQARDFCSNNSMHLASPRNQHELSRLYDKIKDRYGTNTHWWLLASDVNQTAGDFKWHNGRAFDQDNSMWYDHADEPNSFGKGHEACVNLATSVRAKLNDDDCADNKKDHYFVCEVPEECYGSIEQEVA</sequence>
<dbReference type="CDD" id="cd00037">
    <property type="entry name" value="CLECT"/>
    <property type="match status" value="1"/>
</dbReference>
<dbReference type="EMBL" id="CADEPI010000777">
    <property type="protein sequence ID" value="CAB3388412.1"/>
    <property type="molecule type" value="Genomic_DNA"/>
</dbReference>
<dbReference type="AlphaFoldDB" id="A0A8S1E5Y8"/>
<dbReference type="Pfam" id="PF00059">
    <property type="entry name" value="Lectin_C"/>
    <property type="match status" value="1"/>
</dbReference>
<name>A0A8S1E5Y8_9INSE</name>
<dbReference type="Proteomes" id="UP000494165">
    <property type="component" value="Unassembled WGS sequence"/>
</dbReference>
<dbReference type="InterPro" id="IPR016186">
    <property type="entry name" value="C-type_lectin-like/link_sf"/>
</dbReference>
<dbReference type="InterPro" id="IPR001304">
    <property type="entry name" value="C-type_lectin-like"/>
</dbReference>
<evidence type="ECO:0000313" key="3">
    <source>
        <dbReference type="Proteomes" id="UP000494165"/>
    </source>
</evidence>